<gene>
    <name evidence="14" type="ORF">DZC52_07915</name>
</gene>
<keyword evidence="4 12" id="KW-0812">Transmembrane</keyword>
<dbReference type="GO" id="GO:0036376">
    <property type="term" value="P:sodium ion export across plasma membrane"/>
    <property type="evidence" value="ECO:0007669"/>
    <property type="project" value="TreeGrafter"/>
</dbReference>
<dbReference type="SUPFAM" id="SSF81660">
    <property type="entry name" value="Metal cation-transporting ATPase, ATP-binding domain N"/>
    <property type="match status" value="1"/>
</dbReference>
<proteinExistence type="inferred from homology"/>
<evidence type="ECO:0000256" key="9">
    <source>
        <dbReference type="ARBA" id="ARBA00022989"/>
    </source>
</evidence>
<feature type="transmembrane region" description="Helical" evidence="12">
    <location>
        <begin position="766"/>
        <end position="784"/>
    </location>
</feature>
<dbReference type="InterPro" id="IPR059000">
    <property type="entry name" value="ATPase_P-type_domA"/>
</dbReference>
<keyword evidence="15" id="KW-1185">Reference proteome</keyword>
<evidence type="ECO:0000256" key="3">
    <source>
        <dbReference type="ARBA" id="ARBA00022553"/>
    </source>
</evidence>
<dbReference type="GO" id="GO:1902600">
    <property type="term" value="P:proton transmembrane transport"/>
    <property type="evidence" value="ECO:0007669"/>
    <property type="project" value="TreeGrafter"/>
</dbReference>
<dbReference type="EMBL" id="QUZK01000035">
    <property type="protein sequence ID" value="RFF30401.1"/>
    <property type="molecule type" value="Genomic_DNA"/>
</dbReference>
<evidence type="ECO:0000259" key="13">
    <source>
        <dbReference type="SMART" id="SM00831"/>
    </source>
</evidence>
<evidence type="ECO:0000313" key="15">
    <source>
        <dbReference type="Proteomes" id="UP000260351"/>
    </source>
</evidence>
<evidence type="ECO:0000256" key="12">
    <source>
        <dbReference type="SAM" id="Phobius"/>
    </source>
</evidence>
<dbReference type="InterPro" id="IPR050510">
    <property type="entry name" value="Cation_transp_ATPase_P-type"/>
</dbReference>
<accession>A0A3E1K8I7</accession>
<dbReference type="SUPFAM" id="SSF81665">
    <property type="entry name" value="Calcium ATPase, transmembrane domain M"/>
    <property type="match status" value="1"/>
</dbReference>
<dbReference type="GO" id="GO:0016887">
    <property type="term" value="F:ATP hydrolysis activity"/>
    <property type="evidence" value="ECO:0007669"/>
    <property type="project" value="InterPro"/>
</dbReference>
<dbReference type="InterPro" id="IPR006068">
    <property type="entry name" value="ATPase_P-typ_cation-transptr_C"/>
</dbReference>
<reference evidence="14 15" key="1">
    <citation type="submission" date="2018-08" db="EMBL/GenBank/DDBJ databases">
        <title>Wenzhouxiangella salilacus sp. nov., a novel bacterium isolated from a saline lake in Xinjiang Province, China.</title>
        <authorList>
            <person name="Han S."/>
        </authorList>
    </citation>
    <scope>NUCLEOTIDE SEQUENCE [LARGE SCALE GENOMIC DNA]</scope>
    <source>
        <strain evidence="14 15">XDB06</strain>
    </source>
</reference>
<keyword evidence="6" id="KW-0067">ATP-binding</keyword>
<feature type="transmembrane region" description="Helical" evidence="12">
    <location>
        <begin position="56"/>
        <end position="74"/>
    </location>
</feature>
<dbReference type="SFLD" id="SFLDS00003">
    <property type="entry name" value="Haloacid_Dehalogenase"/>
    <property type="match status" value="1"/>
</dbReference>
<dbReference type="GO" id="GO:1990573">
    <property type="term" value="P:potassium ion import across plasma membrane"/>
    <property type="evidence" value="ECO:0007669"/>
    <property type="project" value="TreeGrafter"/>
</dbReference>
<feature type="transmembrane region" description="Helical" evidence="12">
    <location>
        <begin position="693"/>
        <end position="714"/>
    </location>
</feature>
<feature type="transmembrane region" description="Helical" evidence="12">
    <location>
        <begin position="735"/>
        <end position="754"/>
    </location>
</feature>
<dbReference type="Gene3D" id="1.20.1110.10">
    <property type="entry name" value="Calcium-transporting ATPase, transmembrane domain"/>
    <property type="match status" value="1"/>
</dbReference>
<dbReference type="PRINTS" id="PR00119">
    <property type="entry name" value="CATATPASE"/>
</dbReference>
<dbReference type="RefSeq" id="WP_116650594.1">
    <property type="nucleotide sequence ID" value="NZ_QUZK01000035.1"/>
</dbReference>
<dbReference type="SUPFAM" id="SSF56784">
    <property type="entry name" value="HAD-like"/>
    <property type="match status" value="1"/>
</dbReference>
<dbReference type="GO" id="GO:0006883">
    <property type="term" value="P:intracellular sodium ion homeostasis"/>
    <property type="evidence" value="ECO:0007669"/>
    <property type="project" value="TreeGrafter"/>
</dbReference>
<feature type="transmembrane region" description="Helical" evidence="12">
    <location>
        <begin position="80"/>
        <end position="96"/>
    </location>
</feature>
<dbReference type="Gene3D" id="2.70.150.10">
    <property type="entry name" value="Calcium-transporting ATPase, cytoplasmic transduction domain A"/>
    <property type="match status" value="1"/>
</dbReference>
<dbReference type="AlphaFoldDB" id="A0A3E1K8I7"/>
<dbReference type="FunFam" id="2.70.150.10:FF:000160">
    <property type="entry name" value="Sarcoplasmic/endoplasmic reticulum calcium ATPase 1"/>
    <property type="match status" value="1"/>
</dbReference>
<feature type="compositionally biased region" description="Basic and acidic residues" evidence="11">
    <location>
        <begin position="16"/>
        <end position="33"/>
    </location>
</feature>
<dbReference type="Pfam" id="PF13246">
    <property type="entry name" value="Cation_ATPase"/>
    <property type="match status" value="1"/>
</dbReference>
<evidence type="ECO:0000256" key="5">
    <source>
        <dbReference type="ARBA" id="ARBA00022741"/>
    </source>
</evidence>
<evidence type="ECO:0000256" key="10">
    <source>
        <dbReference type="ARBA" id="ARBA00023136"/>
    </source>
</evidence>
<dbReference type="SFLD" id="SFLDF00027">
    <property type="entry name" value="p-type_atpase"/>
    <property type="match status" value="1"/>
</dbReference>
<dbReference type="GO" id="GO:0005524">
    <property type="term" value="F:ATP binding"/>
    <property type="evidence" value="ECO:0007669"/>
    <property type="project" value="UniProtKB-KW"/>
</dbReference>
<dbReference type="Pfam" id="PF00122">
    <property type="entry name" value="E1-E2_ATPase"/>
    <property type="match status" value="1"/>
</dbReference>
<dbReference type="GO" id="GO:0030007">
    <property type="term" value="P:intracellular potassium ion homeostasis"/>
    <property type="evidence" value="ECO:0007669"/>
    <property type="project" value="TreeGrafter"/>
</dbReference>
<feature type="region of interest" description="Disordered" evidence="11">
    <location>
        <begin position="16"/>
        <end position="39"/>
    </location>
</feature>
<dbReference type="PANTHER" id="PTHR43294">
    <property type="entry name" value="SODIUM/POTASSIUM-TRANSPORTING ATPASE SUBUNIT ALPHA"/>
    <property type="match status" value="1"/>
</dbReference>
<dbReference type="InterPro" id="IPR001757">
    <property type="entry name" value="P_typ_ATPase"/>
</dbReference>
<evidence type="ECO:0000256" key="11">
    <source>
        <dbReference type="SAM" id="MobiDB-lite"/>
    </source>
</evidence>
<evidence type="ECO:0000256" key="8">
    <source>
        <dbReference type="ARBA" id="ARBA00022967"/>
    </source>
</evidence>
<evidence type="ECO:0000256" key="4">
    <source>
        <dbReference type="ARBA" id="ARBA00022692"/>
    </source>
</evidence>
<dbReference type="Pfam" id="PF00689">
    <property type="entry name" value="Cation_ATPase_C"/>
    <property type="match status" value="1"/>
</dbReference>
<dbReference type="Gene3D" id="3.40.1110.10">
    <property type="entry name" value="Calcium-transporting ATPase, cytoplasmic domain N"/>
    <property type="match status" value="1"/>
</dbReference>
<dbReference type="InterPro" id="IPR023214">
    <property type="entry name" value="HAD_sf"/>
</dbReference>
<protein>
    <submittedName>
        <fullName evidence="14">HAD family hydrolase</fullName>
    </submittedName>
</protein>
<comment type="similarity">
    <text evidence="2">Belongs to the cation transport ATPase (P-type) (TC 3.A.3) family. Type IIA subfamily.</text>
</comment>
<feature type="transmembrane region" description="Helical" evidence="12">
    <location>
        <begin position="663"/>
        <end position="687"/>
    </location>
</feature>
<feature type="transmembrane region" description="Helical" evidence="12">
    <location>
        <begin position="271"/>
        <end position="296"/>
    </location>
</feature>
<dbReference type="SMART" id="SM00831">
    <property type="entry name" value="Cation_ATPase_N"/>
    <property type="match status" value="1"/>
</dbReference>
<comment type="subcellular location">
    <subcellularLocation>
        <location evidence="1">Endomembrane system</location>
        <topology evidence="1">Multi-pass membrane protein</topology>
    </subcellularLocation>
</comment>
<dbReference type="Proteomes" id="UP000260351">
    <property type="component" value="Unassembled WGS sequence"/>
</dbReference>
<feature type="transmembrane region" description="Helical" evidence="12">
    <location>
        <begin position="244"/>
        <end position="265"/>
    </location>
</feature>
<sequence length="881" mass="92948">MADWHALGVDETLHKLESSPRGLDDSEVERRQAEFGPNRLPGQAGRPWWRRLAAQFHDVLIYVLIAAAALSALTDHWVDAAVIAAVVIINALVGLVQEGKAERAMEAIGRMLALRARVRRGDRPVTVPAASLVPGDIVALQAGDRVPADMRLIESHGLRIDQAALTGESVPVGRQTEPVAANTDLAERRSMVWSGTMVVGGQAIGVVTGIGRDTELGRISTLLEQVEPLSTPLVRQMNRFGRRLTGLLLALTTAIIALGVGLHDMGLGEGFLAGVALVVSAIPEGLPAIMTVTLAIGVQRMAARKAIVRRLPAVETLGAVTVICSDKTGTLTGNELRARELITAEGSIAPGQLPGAGETFRRLVEAALLCNDAEQGSDHNDPIEAALLGLAEPAGIDLAALRRKRPRTGLLPFSSERKLMASAHGQTLTVKGAPERILSLCESTATASGSMPLDAAGWHERLDGLAEKGLRVLAVAAGKSDGAGAALDESRLSDAGLRLLGLVAFSDPPRAEVPEAVAACRRAGIQVKMITGDHAATARAVAEELGMAGDQPPVTGQELERLDERALAERVRVSHVFARTAPEHKLRLVEALQANSEVVAMTGDGANDAPALKRADIGVAMGIKGTEASRQAAAMVLADDNFASIAAGVEEGRGVYANIRKSLLFILPTNAAEYIVVSLAVLAGMALPVTPVHILWINMVTTVTLALALAFEPAEEDAMRQPPRPPGEGLINRFVAIRIVWFGLVLMAATSGLFHWEMAASGEELLARTLAVNMLVAGEAIYLFNCRQLLAPGFTPGTLGTNPVALAAIGALIVLQLGFTYLPAAAEVFGTAPLSARHWLTIAALALPIAALVELEKALWRASLGRRREPIESQIDNRTDA</sequence>
<feature type="domain" description="Cation-transporting P-type ATPase N-terminal" evidence="13">
    <location>
        <begin position="3"/>
        <end position="76"/>
    </location>
</feature>
<evidence type="ECO:0000256" key="7">
    <source>
        <dbReference type="ARBA" id="ARBA00022842"/>
    </source>
</evidence>
<dbReference type="PRINTS" id="PR00120">
    <property type="entry name" value="HATPASE"/>
</dbReference>
<keyword evidence="14" id="KW-0378">Hydrolase</keyword>
<dbReference type="PANTHER" id="PTHR43294:SF20">
    <property type="entry name" value="P-TYPE ATPASE"/>
    <property type="match status" value="1"/>
</dbReference>
<feature type="transmembrane region" description="Helical" evidence="12">
    <location>
        <begin position="838"/>
        <end position="860"/>
    </location>
</feature>
<dbReference type="Pfam" id="PF08282">
    <property type="entry name" value="Hydrolase_3"/>
    <property type="match status" value="1"/>
</dbReference>
<dbReference type="GO" id="GO:0012505">
    <property type="term" value="C:endomembrane system"/>
    <property type="evidence" value="ECO:0007669"/>
    <property type="project" value="UniProtKB-SubCell"/>
</dbReference>
<feature type="transmembrane region" description="Helical" evidence="12">
    <location>
        <begin position="804"/>
        <end position="826"/>
    </location>
</feature>
<dbReference type="InterPro" id="IPR018303">
    <property type="entry name" value="ATPase_P-typ_P_site"/>
</dbReference>
<comment type="caution">
    <text evidence="14">The sequence shown here is derived from an EMBL/GenBank/DDBJ whole genome shotgun (WGS) entry which is preliminary data.</text>
</comment>
<dbReference type="GO" id="GO:0005886">
    <property type="term" value="C:plasma membrane"/>
    <property type="evidence" value="ECO:0007669"/>
    <property type="project" value="TreeGrafter"/>
</dbReference>
<keyword evidence="3" id="KW-0597">Phosphoprotein</keyword>
<evidence type="ECO:0000313" key="14">
    <source>
        <dbReference type="EMBL" id="RFF30401.1"/>
    </source>
</evidence>
<dbReference type="NCBIfam" id="TIGR01494">
    <property type="entry name" value="ATPase_P-type"/>
    <property type="match status" value="2"/>
</dbReference>
<dbReference type="InterPro" id="IPR036412">
    <property type="entry name" value="HAD-like_sf"/>
</dbReference>
<keyword evidence="10 12" id="KW-0472">Membrane</keyword>
<dbReference type="InterPro" id="IPR023298">
    <property type="entry name" value="ATPase_P-typ_TM_dom_sf"/>
</dbReference>
<name>A0A3E1K8I7_9GAMM</name>
<dbReference type="InterPro" id="IPR008250">
    <property type="entry name" value="ATPase_P-typ_transduc_dom_A_sf"/>
</dbReference>
<keyword evidence="9 12" id="KW-1133">Transmembrane helix</keyword>
<evidence type="ECO:0000256" key="1">
    <source>
        <dbReference type="ARBA" id="ARBA00004127"/>
    </source>
</evidence>
<dbReference type="InterPro" id="IPR023299">
    <property type="entry name" value="ATPase_P-typ_cyto_dom_N"/>
</dbReference>
<evidence type="ECO:0000256" key="2">
    <source>
        <dbReference type="ARBA" id="ARBA00005675"/>
    </source>
</evidence>
<dbReference type="SFLD" id="SFLDG00002">
    <property type="entry name" value="C1.7:_P-type_atpase_like"/>
    <property type="match status" value="1"/>
</dbReference>
<evidence type="ECO:0000256" key="6">
    <source>
        <dbReference type="ARBA" id="ARBA00022840"/>
    </source>
</evidence>
<dbReference type="SUPFAM" id="SSF81653">
    <property type="entry name" value="Calcium ATPase, transduction domain A"/>
    <property type="match status" value="1"/>
</dbReference>
<keyword evidence="8" id="KW-1278">Translocase</keyword>
<keyword evidence="7" id="KW-0460">Magnesium</keyword>
<dbReference type="PROSITE" id="PS00154">
    <property type="entry name" value="ATPASE_E1_E2"/>
    <property type="match status" value="1"/>
</dbReference>
<keyword evidence="5" id="KW-0547">Nucleotide-binding</keyword>
<dbReference type="Gene3D" id="3.40.50.1000">
    <property type="entry name" value="HAD superfamily/HAD-like"/>
    <property type="match status" value="1"/>
</dbReference>
<dbReference type="OrthoDB" id="9814270at2"/>
<dbReference type="GO" id="GO:0005391">
    <property type="term" value="F:P-type sodium:potassium-exchanging transporter activity"/>
    <property type="evidence" value="ECO:0007669"/>
    <property type="project" value="TreeGrafter"/>
</dbReference>
<dbReference type="InterPro" id="IPR044492">
    <property type="entry name" value="P_typ_ATPase_HD_dom"/>
</dbReference>
<dbReference type="InterPro" id="IPR004014">
    <property type="entry name" value="ATPase_P-typ_cation-transptr_N"/>
</dbReference>
<organism evidence="14 15">
    <name type="scientific">Wenzhouxiangella sediminis</name>
    <dbReference type="NCBI Taxonomy" id="1792836"/>
    <lineage>
        <taxon>Bacteria</taxon>
        <taxon>Pseudomonadati</taxon>
        <taxon>Pseudomonadota</taxon>
        <taxon>Gammaproteobacteria</taxon>
        <taxon>Chromatiales</taxon>
        <taxon>Wenzhouxiangellaceae</taxon>
        <taxon>Wenzhouxiangella</taxon>
    </lineage>
</organism>
<dbReference type="Pfam" id="PF00690">
    <property type="entry name" value="Cation_ATPase_N"/>
    <property type="match status" value="1"/>
</dbReference>